<comment type="caution">
    <text evidence="2">The sequence shown here is derived from an EMBL/GenBank/DDBJ whole genome shotgun (WGS) entry which is preliminary data.</text>
</comment>
<accession>A0ABT3PXA3</accession>
<feature type="domain" description="SnoaL-like" evidence="1">
    <location>
        <begin position="10"/>
        <end position="99"/>
    </location>
</feature>
<proteinExistence type="predicted"/>
<evidence type="ECO:0000313" key="3">
    <source>
        <dbReference type="Proteomes" id="UP001207337"/>
    </source>
</evidence>
<organism evidence="2 3">
    <name type="scientific">Fodinibius salicampi</name>
    <dbReference type="NCBI Taxonomy" id="1920655"/>
    <lineage>
        <taxon>Bacteria</taxon>
        <taxon>Pseudomonadati</taxon>
        <taxon>Balneolota</taxon>
        <taxon>Balneolia</taxon>
        <taxon>Balneolales</taxon>
        <taxon>Balneolaceae</taxon>
        <taxon>Fodinibius</taxon>
    </lineage>
</organism>
<evidence type="ECO:0000259" key="1">
    <source>
        <dbReference type="Pfam" id="PF12680"/>
    </source>
</evidence>
<dbReference type="InterPro" id="IPR037401">
    <property type="entry name" value="SnoaL-like"/>
</dbReference>
<keyword evidence="3" id="KW-1185">Reference proteome</keyword>
<dbReference type="Gene3D" id="3.10.450.50">
    <property type="match status" value="1"/>
</dbReference>
<sequence>MKTKNQEFLEELNQAFARSDTDFIADHVTDTIRWQIVGDQTIEGKKAFTRALKEMETEKPMELTIHHIITHGKEASVNGIMKIPGEDKAFAFCDVYKFSGFKNPQITEMLSYVIETTG</sequence>
<dbReference type="Pfam" id="PF12680">
    <property type="entry name" value="SnoaL_2"/>
    <property type="match status" value="1"/>
</dbReference>
<dbReference type="EMBL" id="JAJNDC010000001">
    <property type="protein sequence ID" value="MCW9712510.1"/>
    <property type="molecule type" value="Genomic_DNA"/>
</dbReference>
<dbReference type="RefSeq" id="WP_265788522.1">
    <property type="nucleotide sequence ID" value="NZ_BAABRS010000001.1"/>
</dbReference>
<dbReference type="SUPFAM" id="SSF54427">
    <property type="entry name" value="NTF2-like"/>
    <property type="match status" value="1"/>
</dbReference>
<evidence type="ECO:0000313" key="2">
    <source>
        <dbReference type="EMBL" id="MCW9712510.1"/>
    </source>
</evidence>
<name>A0ABT3PXA3_9BACT</name>
<dbReference type="Proteomes" id="UP001207337">
    <property type="component" value="Unassembled WGS sequence"/>
</dbReference>
<dbReference type="InterPro" id="IPR032710">
    <property type="entry name" value="NTF2-like_dom_sf"/>
</dbReference>
<gene>
    <name evidence="2" type="ORF">LQ318_06305</name>
</gene>
<reference evidence="2 3" key="1">
    <citation type="submission" date="2021-11" db="EMBL/GenBank/DDBJ databases">
        <title>Aliifidinibius sp. nov., a new bacterium isolated from saline soil.</title>
        <authorList>
            <person name="Galisteo C."/>
            <person name="De La Haba R."/>
            <person name="Sanchez-Porro C."/>
            <person name="Ventosa A."/>
        </authorList>
    </citation>
    <scope>NUCLEOTIDE SEQUENCE [LARGE SCALE GENOMIC DNA]</scope>
    <source>
        <strain evidence="2 3">KACC 190600</strain>
    </source>
</reference>
<protein>
    <submittedName>
        <fullName evidence="2">Nuclear transport factor 2 family protein</fullName>
    </submittedName>
</protein>